<reference evidence="1 2" key="1">
    <citation type="submission" date="2024-11" db="EMBL/GenBank/DDBJ databases">
        <title>Chromosome-level genome assembly of the freshwater bivalve Anodonta woodiana.</title>
        <authorList>
            <person name="Chen X."/>
        </authorList>
    </citation>
    <scope>NUCLEOTIDE SEQUENCE [LARGE SCALE GENOMIC DNA]</scope>
    <source>
        <strain evidence="1">MN2024</strain>
        <tissue evidence="1">Gills</tissue>
    </source>
</reference>
<sequence length="90" mass="10123">MSNTILYVNESTLAENKKFVNEVDLLTSYNHRPQSGGEAATQSVATVMEYFTRTKLPLSVSVASKLCRKRTCQHLKCKINHRTDDPMSST</sequence>
<evidence type="ECO:0000313" key="1">
    <source>
        <dbReference type="EMBL" id="KAL3871678.1"/>
    </source>
</evidence>
<evidence type="ECO:0000313" key="2">
    <source>
        <dbReference type="Proteomes" id="UP001634394"/>
    </source>
</evidence>
<gene>
    <name evidence="1" type="ORF">ACJMK2_039662</name>
</gene>
<accession>A0ABD3WG38</accession>
<keyword evidence="2" id="KW-1185">Reference proteome</keyword>
<dbReference type="Proteomes" id="UP001634394">
    <property type="component" value="Unassembled WGS sequence"/>
</dbReference>
<organism evidence="1 2">
    <name type="scientific">Sinanodonta woodiana</name>
    <name type="common">Chinese pond mussel</name>
    <name type="synonym">Anodonta woodiana</name>
    <dbReference type="NCBI Taxonomy" id="1069815"/>
    <lineage>
        <taxon>Eukaryota</taxon>
        <taxon>Metazoa</taxon>
        <taxon>Spiralia</taxon>
        <taxon>Lophotrochozoa</taxon>
        <taxon>Mollusca</taxon>
        <taxon>Bivalvia</taxon>
        <taxon>Autobranchia</taxon>
        <taxon>Heteroconchia</taxon>
        <taxon>Palaeoheterodonta</taxon>
        <taxon>Unionida</taxon>
        <taxon>Unionoidea</taxon>
        <taxon>Unionidae</taxon>
        <taxon>Unioninae</taxon>
        <taxon>Sinanodonta</taxon>
    </lineage>
</organism>
<protein>
    <submittedName>
        <fullName evidence="1">Uncharacterized protein</fullName>
    </submittedName>
</protein>
<proteinExistence type="predicted"/>
<comment type="caution">
    <text evidence="1">The sequence shown here is derived from an EMBL/GenBank/DDBJ whole genome shotgun (WGS) entry which is preliminary data.</text>
</comment>
<name>A0ABD3WG38_SINWO</name>
<dbReference type="EMBL" id="JBJQND010000007">
    <property type="protein sequence ID" value="KAL3871678.1"/>
    <property type="molecule type" value="Genomic_DNA"/>
</dbReference>
<dbReference type="AlphaFoldDB" id="A0ABD3WG38"/>